<dbReference type="PANTHER" id="PTHR43370:SF2">
    <property type="entry name" value="ABC TRANSPORTER PERMEASE PROTEIN"/>
    <property type="match status" value="1"/>
</dbReference>
<evidence type="ECO:0000256" key="6">
    <source>
        <dbReference type="SAM" id="Phobius"/>
    </source>
</evidence>
<feature type="transmembrane region" description="Helical" evidence="6">
    <location>
        <begin position="61"/>
        <end position="86"/>
    </location>
</feature>
<proteinExistence type="predicted"/>
<evidence type="ECO:0000256" key="4">
    <source>
        <dbReference type="ARBA" id="ARBA00022989"/>
    </source>
</evidence>
<comment type="subcellular location">
    <subcellularLocation>
        <location evidence="1">Cell membrane</location>
        <topology evidence="1">Multi-pass membrane protein</topology>
    </subcellularLocation>
</comment>
<keyword evidence="4 6" id="KW-1133">Transmembrane helix</keyword>
<dbReference type="GO" id="GO:0005886">
    <property type="term" value="C:plasma membrane"/>
    <property type="evidence" value="ECO:0007669"/>
    <property type="project" value="UniProtKB-SubCell"/>
</dbReference>
<gene>
    <name evidence="7" type="ORF">FHU40_002934</name>
</gene>
<dbReference type="EMBL" id="JACHWR010000002">
    <property type="protein sequence ID" value="MBB3043116.1"/>
    <property type="molecule type" value="Genomic_DNA"/>
</dbReference>
<dbReference type="InterPro" id="IPR001851">
    <property type="entry name" value="ABC_transp_permease"/>
</dbReference>
<keyword evidence="5 6" id="KW-0472">Membrane</keyword>
<dbReference type="Pfam" id="PF02653">
    <property type="entry name" value="BPD_transp_2"/>
    <property type="match status" value="1"/>
</dbReference>
<organism evidence="7 8">
    <name type="scientific">Nocardioides soli</name>
    <dbReference type="NCBI Taxonomy" id="1036020"/>
    <lineage>
        <taxon>Bacteria</taxon>
        <taxon>Bacillati</taxon>
        <taxon>Actinomycetota</taxon>
        <taxon>Actinomycetes</taxon>
        <taxon>Propionibacteriales</taxon>
        <taxon>Nocardioidaceae</taxon>
        <taxon>Nocardioides</taxon>
    </lineage>
</organism>
<dbReference type="PANTHER" id="PTHR43370">
    <property type="entry name" value="SUGAR ABC TRANSPORTER INTEGRAL MEMBRANE PROTEIN-RELATED"/>
    <property type="match status" value="1"/>
</dbReference>
<keyword evidence="7" id="KW-0813">Transport</keyword>
<dbReference type="AlphaFoldDB" id="A0A7W4VWK6"/>
<keyword evidence="2" id="KW-1003">Cell membrane</keyword>
<keyword evidence="7" id="KW-0762">Sugar transport</keyword>
<dbReference type="CDD" id="cd06580">
    <property type="entry name" value="TM_PBP1_transp_TpRbsC_like"/>
    <property type="match status" value="1"/>
</dbReference>
<evidence type="ECO:0000313" key="8">
    <source>
        <dbReference type="Proteomes" id="UP000589626"/>
    </source>
</evidence>
<feature type="transmembrane region" description="Helical" evidence="6">
    <location>
        <begin position="91"/>
        <end position="108"/>
    </location>
</feature>
<keyword evidence="3 6" id="KW-0812">Transmembrane</keyword>
<feature type="transmembrane region" description="Helical" evidence="6">
    <location>
        <begin position="7"/>
        <end position="26"/>
    </location>
</feature>
<feature type="transmembrane region" description="Helical" evidence="6">
    <location>
        <begin position="242"/>
        <end position="260"/>
    </location>
</feature>
<comment type="caution">
    <text evidence="7">The sequence shown here is derived from an EMBL/GenBank/DDBJ whole genome shotgun (WGS) entry which is preliminary data.</text>
</comment>
<sequence length="308" mass="31889">MHNLVESFFWASAIALAAPILLAALGETFAQRAGVFTIGIEGLMLSGAFGAAAVASWSGDVIVGFAGAALAGAVLGALYGVAVVLFRADQVVVGIGFNLIVLGATSMLRRGLFPTGMEVPSTSALDRHELPLLGDLPWIGEVLFDQSPIVYALYVLTPFGVFLLFRTRVGLLVRAVGDGALASSAAGIRVPRIRMWVMVVNGTLAGAAGATLVLVNAGGVFVDNLVDGRGYLVLALTMFARWHPGWVALGAVLFGAADALQFIAQATFGGHVPTAVFLMAPYLLALAAWVVMGKRSRAPSDLGVPLLA</sequence>
<dbReference type="GO" id="GO:0022857">
    <property type="term" value="F:transmembrane transporter activity"/>
    <property type="evidence" value="ECO:0007669"/>
    <property type="project" value="InterPro"/>
</dbReference>
<evidence type="ECO:0000256" key="2">
    <source>
        <dbReference type="ARBA" id="ARBA00022475"/>
    </source>
</evidence>
<feature type="transmembrane region" description="Helical" evidence="6">
    <location>
        <begin position="148"/>
        <end position="165"/>
    </location>
</feature>
<feature type="transmembrane region" description="Helical" evidence="6">
    <location>
        <begin position="196"/>
        <end position="222"/>
    </location>
</feature>
<evidence type="ECO:0000256" key="5">
    <source>
        <dbReference type="ARBA" id="ARBA00023136"/>
    </source>
</evidence>
<evidence type="ECO:0000256" key="3">
    <source>
        <dbReference type="ARBA" id="ARBA00022692"/>
    </source>
</evidence>
<dbReference type="RefSeq" id="WP_183593002.1">
    <property type="nucleotide sequence ID" value="NZ_JACHWR010000002.1"/>
</dbReference>
<reference evidence="7 8" key="1">
    <citation type="submission" date="2020-08" db="EMBL/GenBank/DDBJ databases">
        <title>Sequencing the genomes of 1000 actinobacteria strains.</title>
        <authorList>
            <person name="Klenk H.-P."/>
        </authorList>
    </citation>
    <scope>NUCLEOTIDE SEQUENCE [LARGE SCALE GENOMIC DNA]</scope>
    <source>
        <strain evidence="7 8">DSM 105498</strain>
    </source>
</reference>
<evidence type="ECO:0000313" key="7">
    <source>
        <dbReference type="EMBL" id="MBB3043116.1"/>
    </source>
</evidence>
<name>A0A7W4VWK6_9ACTN</name>
<dbReference type="Proteomes" id="UP000589626">
    <property type="component" value="Unassembled WGS sequence"/>
</dbReference>
<evidence type="ECO:0000256" key="1">
    <source>
        <dbReference type="ARBA" id="ARBA00004651"/>
    </source>
</evidence>
<feature type="transmembrane region" description="Helical" evidence="6">
    <location>
        <begin position="272"/>
        <end position="292"/>
    </location>
</feature>
<protein>
    <submittedName>
        <fullName evidence="7">Simple sugar transport system permease protein</fullName>
    </submittedName>
</protein>
<keyword evidence="8" id="KW-1185">Reference proteome</keyword>
<feature type="transmembrane region" description="Helical" evidence="6">
    <location>
        <begin position="33"/>
        <end position="55"/>
    </location>
</feature>
<accession>A0A7W4VWK6</accession>